<dbReference type="PANTHER" id="PTHR12993:SF27">
    <property type="entry name" value="N-ACETYL-ALPHA-D-GLUCOSAMINYL L-MALATE DEACETYLASE 2-RELATED"/>
    <property type="match status" value="1"/>
</dbReference>
<gene>
    <name evidence="1" type="ORF">J2Z70_001322</name>
</gene>
<accession>A0ABS4NM88</accession>
<dbReference type="PANTHER" id="PTHR12993">
    <property type="entry name" value="N-ACETYLGLUCOSAMINYL-PHOSPHATIDYLINOSITOL DE-N-ACETYLASE-RELATED"/>
    <property type="match status" value="1"/>
</dbReference>
<dbReference type="InterPro" id="IPR024078">
    <property type="entry name" value="LmbE-like_dom_sf"/>
</dbReference>
<evidence type="ECO:0000313" key="1">
    <source>
        <dbReference type="EMBL" id="MBP2111181.1"/>
    </source>
</evidence>
<dbReference type="RefSeq" id="WP_245368026.1">
    <property type="nucleotide sequence ID" value="NZ_JAGGLV010000003.1"/>
</dbReference>
<dbReference type="InterPro" id="IPR023841">
    <property type="entry name" value="BshB2"/>
</dbReference>
<dbReference type="SUPFAM" id="SSF102588">
    <property type="entry name" value="LmbE-like"/>
    <property type="match status" value="1"/>
</dbReference>
<dbReference type="EMBL" id="JAGGLV010000003">
    <property type="protein sequence ID" value="MBP2111181.1"/>
    <property type="molecule type" value="Genomic_DNA"/>
</dbReference>
<proteinExistence type="predicted"/>
<dbReference type="NCBIfam" id="TIGR04000">
    <property type="entry name" value="thiol_BshB2"/>
    <property type="match status" value="1"/>
</dbReference>
<dbReference type="InterPro" id="IPR003737">
    <property type="entry name" value="GlcNAc_PI_deacetylase-related"/>
</dbReference>
<comment type="caution">
    <text evidence="1">The sequence shown here is derived from an EMBL/GenBank/DDBJ whole genome shotgun (WGS) entry which is preliminary data.</text>
</comment>
<reference evidence="1 2" key="1">
    <citation type="submission" date="2021-03" db="EMBL/GenBank/DDBJ databases">
        <title>Genomic Encyclopedia of Type Strains, Phase IV (KMG-IV): sequencing the most valuable type-strain genomes for metagenomic binning, comparative biology and taxonomic classification.</title>
        <authorList>
            <person name="Goeker M."/>
        </authorList>
    </citation>
    <scope>NUCLEOTIDE SEQUENCE [LARGE SCALE GENOMIC DNA]</scope>
    <source>
        <strain evidence="1 2">DSM 101953</strain>
    </source>
</reference>
<protein>
    <submittedName>
        <fullName evidence="1">Bacillithiol biosynthesis deacetylase BshB2</fullName>
    </submittedName>
</protein>
<dbReference type="Gene3D" id="3.40.50.10320">
    <property type="entry name" value="LmbE-like"/>
    <property type="match status" value="1"/>
</dbReference>
<sequence>MNNKSMDHARILVVLPHPDDEAYFVSGTLAMYIAAGAEVTYACLTLGEMGRNMGVPLIANRTTLPAIRQAELEASCKAIGIQDLRMLGFHDKMIEFEDPALLDQRMESLVKELAPSLVITFYPGYSVHPDHDATGAAVIRTMARLPAAERPVVHSVAFSNGHQQRIGAADAVIDVTPFITVKINSILAHRTQFQEDKVLGSLKPTDAAIRSKYGTERFWTYRFPECKEQPEEAALCCN</sequence>
<evidence type="ECO:0000313" key="2">
    <source>
        <dbReference type="Proteomes" id="UP000773462"/>
    </source>
</evidence>
<organism evidence="1 2">
    <name type="scientific">Paenibacillus silagei</name>
    <dbReference type="NCBI Taxonomy" id="1670801"/>
    <lineage>
        <taxon>Bacteria</taxon>
        <taxon>Bacillati</taxon>
        <taxon>Bacillota</taxon>
        <taxon>Bacilli</taxon>
        <taxon>Bacillales</taxon>
        <taxon>Paenibacillaceae</taxon>
        <taxon>Paenibacillus</taxon>
    </lineage>
</organism>
<keyword evidence="2" id="KW-1185">Reference proteome</keyword>
<dbReference type="Pfam" id="PF02585">
    <property type="entry name" value="PIG-L"/>
    <property type="match status" value="1"/>
</dbReference>
<dbReference type="Proteomes" id="UP000773462">
    <property type="component" value="Unassembled WGS sequence"/>
</dbReference>
<name>A0ABS4NM88_9BACL</name>